<dbReference type="Proteomes" id="UP000230821">
    <property type="component" value="Unassembled WGS sequence"/>
</dbReference>
<sequence>MMPPLADFVPLNWIYRMFRQVELRIKGEASTSQKFFPLFLNIDRANIMPTAMRISYPLKRKVFLN</sequence>
<name>A0A2G6KGI8_9BACT</name>
<proteinExistence type="predicted"/>
<evidence type="ECO:0000313" key="1">
    <source>
        <dbReference type="EMBL" id="PIE34783.1"/>
    </source>
</evidence>
<reference evidence="1 2" key="1">
    <citation type="submission" date="2017-10" db="EMBL/GenBank/DDBJ databases">
        <title>Novel microbial diversity and functional potential in the marine mammal oral microbiome.</title>
        <authorList>
            <person name="Dudek N.K."/>
            <person name="Sun C.L."/>
            <person name="Burstein D."/>
            <person name="Kantor R.S."/>
            <person name="Aliaga Goltsman D.S."/>
            <person name="Bik E.M."/>
            <person name="Thomas B.C."/>
            <person name="Banfield J.F."/>
            <person name="Relman D.A."/>
        </authorList>
    </citation>
    <scope>NUCLEOTIDE SEQUENCE [LARGE SCALE GENOMIC DNA]</scope>
    <source>
        <strain evidence="1">DOLJORAL78_47_16</strain>
    </source>
</reference>
<gene>
    <name evidence="1" type="ORF">CSA56_06795</name>
</gene>
<dbReference type="AlphaFoldDB" id="A0A2G6KGI8"/>
<organism evidence="1 2">
    <name type="scientific">candidate division KSB3 bacterium</name>
    <dbReference type="NCBI Taxonomy" id="2044937"/>
    <lineage>
        <taxon>Bacteria</taxon>
        <taxon>candidate division KSB3</taxon>
    </lineage>
</organism>
<comment type="caution">
    <text evidence="1">The sequence shown here is derived from an EMBL/GenBank/DDBJ whole genome shotgun (WGS) entry which is preliminary data.</text>
</comment>
<accession>A0A2G6KGI8</accession>
<protein>
    <submittedName>
        <fullName evidence="1">Uncharacterized protein</fullName>
    </submittedName>
</protein>
<dbReference type="EMBL" id="PDSK01000076">
    <property type="protein sequence ID" value="PIE34783.1"/>
    <property type="molecule type" value="Genomic_DNA"/>
</dbReference>
<evidence type="ECO:0000313" key="2">
    <source>
        <dbReference type="Proteomes" id="UP000230821"/>
    </source>
</evidence>